<evidence type="ECO:0000256" key="6">
    <source>
        <dbReference type="ARBA" id="ARBA00023136"/>
    </source>
</evidence>
<dbReference type="GO" id="GO:0055036">
    <property type="term" value="C:virion membrane"/>
    <property type="evidence" value="ECO:0007669"/>
    <property type="project" value="UniProtKB-SubCell"/>
</dbReference>
<keyword evidence="11" id="KW-1185">Reference proteome</keyword>
<keyword evidence="4" id="KW-0426">Late protein</keyword>
<name>A0A1B1MR96_9POXV</name>
<keyword evidence="6 9" id="KW-0472">Membrane</keyword>
<comment type="subcellular location">
    <subcellularLocation>
        <location evidence="1">Virion membrane</location>
        <topology evidence="1">Single-pass membrane protein</topology>
    </subcellularLocation>
</comment>
<dbReference type="Proteomes" id="UP000203626">
    <property type="component" value="Segment"/>
</dbReference>
<keyword evidence="2 9" id="KW-0812">Transmembrane</keyword>
<dbReference type="Pfam" id="PF02442">
    <property type="entry name" value="L1R_F9L"/>
    <property type="match status" value="1"/>
</dbReference>
<evidence type="ECO:0000256" key="4">
    <source>
        <dbReference type="ARBA" id="ARBA00022921"/>
    </source>
</evidence>
<dbReference type="InterPro" id="IPR003472">
    <property type="entry name" value="Virion_mem_poxvirus_L1"/>
</dbReference>
<protein>
    <submittedName>
        <fullName evidence="10">S-s bond formation pathway protein</fullName>
    </submittedName>
</protein>
<accession>A0A1B1MR96</accession>
<evidence type="ECO:0000313" key="10">
    <source>
        <dbReference type="EMBL" id="ANS71101.1"/>
    </source>
</evidence>
<dbReference type="GO" id="GO:0019031">
    <property type="term" value="C:viral envelope"/>
    <property type="evidence" value="ECO:0007669"/>
    <property type="project" value="UniProtKB-KW"/>
</dbReference>
<evidence type="ECO:0000256" key="5">
    <source>
        <dbReference type="ARBA" id="ARBA00022989"/>
    </source>
</evidence>
<dbReference type="EMBL" id="KU980965">
    <property type="protein sequence ID" value="ANS71101.1"/>
    <property type="molecule type" value="Genomic_DNA"/>
</dbReference>
<evidence type="ECO:0000256" key="7">
    <source>
        <dbReference type="ARBA" id="ARBA00023157"/>
    </source>
</evidence>
<evidence type="ECO:0000256" key="8">
    <source>
        <dbReference type="ARBA" id="ARBA00034668"/>
    </source>
</evidence>
<feature type="transmembrane region" description="Helical" evidence="9">
    <location>
        <begin position="177"/>
        <end position="196"/>
    </location>
</feature>
<keyword evidence="3" id="KW-0261">Viral envelope protein</keyword>
<gene>
    <name evidence="10" type="ORF">PTPV-Aus-017</name>
</gene>
<evidence type="ECO:0000313" key="11">
    <source>
        <dbReference type="Proteomes" id="UP000203626"/>
    </source>
</evidence>
<dbReference type="GeneID" id="28340344"/>
<keyword evidence="3" id="KW-0946">Virion</keyword>
<comment type="function">
    <text evidence="8">Component of the entry fusion complex (EFC), which consists of 11 proteins. During cell infection, this complex mediates entry of the virion core into the host cytoplasm by a two-step mechanism consisting of lipid mixing of the viral and cellular membranes and subsequent pore formation.</text>
</comment>
<dbReference type="OrthoDB" id="8274at10239"/>
<reference evidence="10 11" key="1">
    <citation type="journal article" date="2016" name="J. Gen. Virol.">
        <title>Genomic characterization of a novel poxvirus from a flying fox: evidence for a new genus?</title>
        <authorList>
            <person name="O'Dea M.A."/>
            <person name="Tu S.L."/>
            <person name="Pang S."/>
            <person name="De Ridder T."/>
            <person name="Jackson B."/>
            <person name="Upton C."/>
        </authorList>
    </citation>
    <scope>NUCLEOTIDE SEQUENCE [LARGE SCALE GENOMIC DNA]</scope>
    <source>
        <strain evidence="10 11">Australia</strain>
    </source>
</reference>
<keyword evidence="5 9" id="KW-1133">Transmembrane helix</keyword>
<evidence type="ECO:0000256" key="1">
    <source>
        <dbReference type="ARBA" id="ARBA00004381"/>
    </source>
</evidence>
<keyword evidence="7" id="KW-1015">Disulfide bond</keyword>
<proteinExistence type="predicted"/>
<dbReference type="RefSeq" id="YP_009268732.1">
    <property type="nucleotide sequence ID" value="NC_030656.1"/>
</dbReference>
<organism evidence="10 11">
    <name type="scientific">Pteropox virus</name>
    <dbReference type="NCBI Taxonomy" id="1873698"/>
    <lineage>
        <taxon>Viruses</taxon>
        <taxon>Varidnaviria</taxon>
        <taxon>Bamfordvirae</taxon>
        <taxon>Nucleocytoviricota</taxon>
        <taxon>Pokkesviricetes</taxon>
        <taxon>Chitovirales</taxon>
        <taxon>Poxviridae</taxon>
        <taxon>Chordopoxvirinae</taxon>
        <taxon>Pteropopoxvirus</taxon>
        <taxon>Pteropopoxvirus pteropox</taxon>
    </lineage>
</organism>
<evidence type="ECO:0000256" key="2">
    <source>
        <dbReference type="ARBA" id="ARBA00022692"/>
    </source>
</evidence>
<sequence length="212" mass="23155">MAATKPVKTLYDMFADRYMELLAIYAVPTNITCAIHIGNISGTLNGCALKIINRCNNNTKLSYSLLTQAFLETISKLPINEQKKIADKVGIDLNLKPGETSKLEQQCSATASVTSIIDVQNLNIGTCVSPPGQHILIQFINTGSASANCGINTILQALVNNYEIPIIKPTISFNNPWIIALSVIITFIIIISVSSLRRRIKLAYKYGATLRV</sequence>
<evidence type="ECO:0000256" key="3">
    <source>
        <dbReference type="ARBA" id="ARBA00022879"/>
    </source>
</evidence>
<dbReference type="KEGG" id="vg:28340344"/>
<evidence type="ECO:0000256" key="9">
    <source>
        <dbReference type="SAM" id="Phobius"/>
    </source>
</evidence>